<keyword evidence="1" id="KW-1133">Transmembrane helix</keyword>
<dbReference type="AlphaFoldDB" id="A0AAV1Z417"/>
<organism evidence="2 3">
    <name type="scientific">Larinioides sclopetarius</name>
    <dbReference type="NCBI Taxonomy" id="280406"/>
    <lineage>
        <taxon>Eukaryota</taxon>
        <taxon>Metazoa</taxon>
        <taxon>Ecdysozoa</taxon>
        <taxon>Arthropoda</taxon>
        <taxon>Chelicerata</taxon>
        <taxon>Arachnida</taxon>
        <taxon>Araneae</taxon>
        <taxon>Araneomorphae</taxon>
        <taxon>Entelegynae</taxon>
        <taxon>Araneoidea</taxon>
        <taxon>Araneidae</taxon>
        <taxon>Larinioides</taxon>
    </lineage>
</organism>
<proteinExistence type="predicted"/>
<accession>A0AAV1Z417</accession>
<sequence>MTYNVLQNRTNDQTFKNTNFEDDSLFSALFALALTYHFDYYLNDSSRNKYDRPFFPGSMVTFTCIFVTITLILTILATCFLLLSLQSNEWEYMSYKVEEVEQIALTQNASLQWLSGEIARIECSIALEENQEAGNGSQVSKAMNSVFYLVPAYGGINKLCTEIPDSIRQKMKEDGQENETCISYLSNEKVISRDSWLDRMRNLAMSCAIVCLILLVSSAPLGILGLFKKQISTIMVTGVMYSLAAVFGIFNLVFMRFKRVKSDGFYTSTSLDKGIPEDYLKSRVFTVGWPLSLECAGLCICILASLFWLLLAKIFRFIILSPTLS</sequence>
<keyword evidence="3" id="KW-1185">Reference proteome</keyword>
<evidence type="ECO:0000313" key="3">
    <source>
        <dbReference type="Proteomes" id="UP001497382"/>
    </source>
</evidence>
<dbReference type="EMBL" id="CAXIEN010000022">
    <property type="protein sequence ID" value="CAL1266242.1"/>
    <property type="molecule type" value="Genomic_DNA"/>
</dbReference>
<evidence type="ECO:0000313" key="2">
    <source>
        <dbReference type="EMBL" id="CAL1266242.1"/>
    </source>
</evidence>
<name>A0AAV1Z417_9ARAC</name>
<evidence type="ECO:0000256" key="1">
    <source>
        <dbReference type="SAM" id="Phobius"/>
    </source>
</evidence>
<gene>
    <name evidence="2" type="ORF">LARSCL_LOCUS2986</name>
</gene>
<protein>
    <submittedName>
        <fullName evidence="2">Uncharacterized protein</fullName>
    </submittedName>
</protein>
<keyword evidence="1" id="KW-0472">Membrane</keyword>
<dbReference type="Proteomes" id="UP001497382">
    <property type="component" value="Unassembled WGS sequence"/>
</dbReference>
<feature type="transmembrane region" description="Helical" evidence="1">
    <location>
        <begin position="203"/>
        <end position="227"/>
    </location>
</feature>
<reference evidence="2 3" key="1">
    <citation type="submission" date="2024-04" db="EMBL/GenBank/DDBJ databases">
        <authorList>
            <person name="Rising A."/>
            <person name="Reimegard J."/>
            <person name="Sonavane S."/>
            <person name="Akerstrom W."/>
            <person name="Nylinder S."/>
            <person name="Hedman E."/>
            <person name="Kallberg Y."/>
        </authorList>
    </citation>
    <scope>NUCLEOTIDE SEQUENCE [LARGE SCALE GENOMIC DNA]</scope>
</reference>
<feature type="transmembrane region" description="Helical" evidence="1">
    <location>
        <begin position="234"/>
        <end position="254"/>
    </location>
</feature>
<keyword evidence="1" id="KW-0812">Transmembrane</keyword>
<feature type="transmembrane region" description="Helical" evidence="1">
    <location>
        <begin position="24"/>
        <end position="42"/>
    </location>
</feature>
<feature type="transmembrane region" description="Helical" evidence="1">
    <location>
        <begin position="289"/>
        <end position="311"/>
    </location>
</feature>
<dbReference type="Gene3D" id="1.20.140.150">
    <property type="match status" value="1"/>
</dbReference>
<feature type="transmembrane region" description="Helical" evidence="1">
    <location>
        <begin position="54"/>
        <end position="83"/>
    </location>
</feature>
<comment type="caution">
    <text evidence="2">The sequence shown here is derived from an EMBL/GenBank/DDBJ whole genome shotgun (WGS) entry which is preliminary data.</text>
</comment>